<comment type="catalytic activity">
    <reaction evidence="12">
        <text>L-serine + acetyl-CoA = O-acetyl-L-serine + CoA</text>
        <dbReference type="Rhea" id="RHEA:24560"/>
        <dbReference type="ChEBI" id="CHEBI:33384"/>
        <dbReference type="ChEBI" id="CHEBI:57287"/>
        <dbReference type="ChEBI" id="CHEBI:57288"/>
        <dbReference type="ChEBI" id="CHEBI:58340"/>
        <dbReference type="EC" id="2.3.1.30"/>
    </reaction>
</comment>
<dbReference type="InterPro" id="IPR053376">
    <property type="entry name" value="Serine_acetyltransferase"/>
</dbReference>
<dbReference type="NCBIfam" id="NF041874">
    <property type="entry name" value="EPS_EpsC"/>
    <property type="match status" value="1"/>
</dbReference>
<evidence type="ECO:0000313" key="14">
    <source>
        <dbReference type="Proteomes" id="UP000010119"/>
    </source>
</evidence>
<comment type="pathway">
    <text evidence="2">Amino-acid biosynthesis; L-cysteine biosynthesis; L-cysteine from L-serine: step 1/2.</text>
</comment>
<name>D7UVS5_LISGR</name>
<evidence type="ECO:0000256" key="7">
    <source>
        <dbReference type="ARBA" id="ARBA00022605"/>
    </source>
</evidence>
<keyword evidence="10" id="KW-0198">Cysteine biosynthesis</keyword>
<evidence type="ECO:0000256" key="2">
    <source>
        <dbReference type="ARBA" id="ARBA00004876"/>
    </source>
</evidence>
<keyword evidence="7" id="KW-0028">Amino-acid biosynthesis</keyword>
<dbReference type="GO" id="GO:0006535">
    <property type="term" value="P:cysteine biosynthetic process from serine"/>
    <property type="evidence" value="ECO:0007669"/>
    <property type="project" value="InterPro"/>
</dbReference>
<accession>D7UVS5</accession>
<evidence type="ECO:0000256" key="4">
    <source>
        <dbReference type="ARBA" id="ARBA00013266"/>
    </source>
</evidence>
<keyword evidence="11 13" id="KW-0012">Acyltransferase</keyword>
<dbReference type="InterPro" id="IPR042122">
    <property type="entry name" value="Ser_AcTrfase_N_sf"/>
</dbReference>
<comment type="similarity">
    <text evidence="3">Belongs to the transferase hexapeptide repeat family.</text>
</comment>
<dbReference type="eggNOG" id="COG1045">
    <property type="taxonomic scope" value="Bacteria"/>
</dbReference>
<evidence type="ECO:0000256" key="9">
    <source>
        <dbReference type="ARBA" id="ARBA00022737"/>
    </source>
</evidence>
<evidence type="ECO:0000256" key="3">
    <source>
        <dbReference type="ARBA" id="ARBA00007274"/>
    </source>
</evidence>
<dbReference type="NCBIfam" id="TIGR01172">
    <property type="entry name" value="cysE"/>
    <property type="match status" value="1"/>
</dbReference>
<dbReference type="Gene3D" id="2.160.10.10">
    <property type="entry name" value="Hexapeptide repeat proteins"/>
    <property type="match status" value="1"/>
</dbReference>
<dbReference type="HOGENOM" id="CLU_051638_10_0_9"/>
<evidence type="ECO:0000256" key="6">
    <source>
        <dbReference type="ARBA" id="ARBA00022490"/>
    </source>
</evidence>
<dbReference type="SUPFAM" id="SSF51161">
    <property type="entry name" value="Trimeric LpxA-like enzymes"/>
    <property type="match status" value="1"/>
</dbReference>
<comment type="caution">
    <text evidence="13">The sequence shown here is derived from an EMBL/GenBank/DDBJ whole genome shotgun (WGS) entry which is preliminary data.</text>
</comment>
<organism evidence="13 14">
    <name type="scientific">Listeria grayi DSM 20601</name>
    <dbReference type="NCBI Taxonomy" id="525367"/>
    <lineage>
        <taxon>Bacteria</taxon>
        <taxon>Bacillati</taxon>
        <taxon>Bacillota</taxon>
        <taxon>Bacilli</taxon>
        <taxon>Bacillales</taxon>
        <taxon>Listeriaceae</taxon>
        <taxon>Listeria</taxon>
    </lineage>
</organism>
<evidence type="ECO:0000256" key="12">
    <source>
        <dbReference type="ARBA" id="ARBA00049486"/>
    </source>
</evidence>
<dbReference type="Proteomes" id="UP000010119">
    <property type="component" value="Unassembled WGS sequence"/>
</dbReference>
<keyword evidence="14" id="KW-1185">Reference proteome</keyword>
<dbReference type="InterPro" id="IPR045304">
    <property type="entry name" value="LbH_SAT"/>
</dbReference>
<protein>
    <recommendedName>
        <fullName evidence="5">Serine acetyltransferase</fullName>
        <ecNumber evidence="4">2.3.1.30</ecNumber>
    </recommendedName>
</protein>
<keyword evidence="6" id="KW-0963">Cytoplasm</keyword>
<reference evidence="13" key="1">
    <citation type="submission" date="2010-06" db="EMBL/GenBank/DDBJ databases">
        <authorList>
            <person name="Muzny D."/>
            <person name="Qin X."/>
            <person name="Buhay C."/>
            <person name="Dugan-Rocha S."/>
            <person name="Ding Y."/>
            <person name="Chen G."/>
            <person name="Hawes A."/>
            <person name="Holder M."/>
            <person name="Jhangiani S."/>
            <person name="Johnson A."/>
            <person name="Khan Z."/>
            <person name="Li Z."/>
            <person name="Liu W."/>
            <person name="Liu X."/>
            <person name="Perez L."/>
            <person name="Shen H."/>
            <person name="Wang Q."/>
            <person name="Watt J."/>
            <person name="Xi L."/>
            <person name="Xin Y."/>
            <person name="Zhou J."/>
            <person name="Deng J."/>
            <person name="Jiang H."/>
            <person name="Liu Y."/>
            <person name="Qu J."/>
            <person name="Song X.-Z."/>
            <person name="Zhang L."/>
            <person name="Villasana D."/>
            <person name="Johnson A."/>
            <person name="Liu J."/>
            <person name="Liyanage D."/>
            <person name="Lorensuhewa L."/>
            <person name="Robinson T."/>
            <person name="Song A."/>
            <person name="Song B.-B."/>
            <person name="Dinh H."/>
            <person name="Thornton R."/>
            <person name="Coyle M."/>
            <person name="Francisco L."/>
            <person name="Jackson L."/>
            <person name="Javaid M."/>
            <person name="Korchina V."/>
            <person name="Kovar C."/>
            <person name="Mata R."/>
            <person name="Mathew T."/>
            <person name="Ngo R."/>
            <person name="Nguyen L."/>
            <person name="Nguyen N."/>
            <person name="Okwuonu G."/>
            <person name="Ongeri F."/>
            <person name="Pham C."/>
            <person name="Simmons D."/>
            <person name="Wilczek-Boney K."/>
            <person name="Hale W."/>
            <person name="Jakkamsetti A."/>
            <person name="Pham P."/>
            <person name="Ruth R."/>
            <person name="San Lucas F."/>
            <person name="Warren J."/>
            <person name="Zhang J."/>
            <person name="Zhao Z."/>
            <person name="Zhou C."/>
            <person name="Zhu D."/>
            <person name="Lee S."/>
            <person name="Bess C."/>
            <person name="Blankenburg K."/>
            <person name="Forbes L."/>
            <person name="Fu Q."/>
            <person name="Gubbala S."/>
            <person name="Hirani K."/>
            <person name="Jayaseelan J.C."/>
            <person name="Lara F."/>
            <person name="Munidasa M."/>
            <person name="Palculict T."/>
            <person name="Patil S."/>
            <person name="Pu L.-L."/>
            <person name="Saada N."/>
            <person name="Tang L."/>
            <person name="Weissenberger G."/>
            <person name="Zhu Y."/>
            <person name="Hemphill L."/>
            <person name="Shang Y."/>
            <person name="Youmans B."/>
            <person name="Ayvaz T."/>
            <person name="Ross M."/>
            <person name="Santibanez J."/>
            <person name="Aqrawi P."/>
            <person name="Gross S."/>
            <person name="Joshi V."/>
            <person name="Fowler G."/>
            <person name="Nazareth L."/>
            <person name="Reid J."/>
            <person name="Worley K."/>
            <person name="Petrosino J."/>
            <person name="Highlander S."/>
            <person name="Gibbs R."/>
        </authorList>
    </citation>
    <scope>NUCLEOTIDE SEQUENCE [LARGE SCALE GENOMIC DNA]</scope>
    <source>
        <strain evidence="13">DSM 20601</strain>
    </source>
</reference>
<dbReference type="UniPathway" id="UPA00136">
    <property type="reaction ID" value="UER00199"/>
</dbReference>
<keyword evidence="9" id="KW-0677">Repeat</keyword>
<proteinExistence type="inferred from homology"/>
<sequence length="286" mass="31807">MKTILPDSSKASYGCNIHRTKSYENHIPYSSKASYRCNIHRTKTYEIHTSRPNKAIHQHISIKNHTNQPSPPAKPKEERTVPNRLKEDTEAINKNDPATRGFWDAVITNPGLHALWWHRVAHFFYTHRMPLFAKVISQFARFFTNVEIHPGAEIGRRFFIDHGAGVVIGETAIIGDDVVIFHGVTLGGTGKDIGKRHPTVGDRVFISAGAKVLGPVVLGADSKIGAGAVVLKDVPPDATVVGVPAKVVRLNGRRVAHAEPDIDSLLVRVNELERKIERLLEEKERK</sequence>
<dbReference type="PANTHER" id="PTHR42811">
    <property type="entry name" value="SERINE ACETYLTRANSFERASE"/>
    <property type="match status" value="1"/>
</dbReference>
<comment type="subcellular location">
    <subcellularLocation>
        <location evidence="1">Cytoplasm</location>
    </subcellularLocation>
</comment>
<dbReference type="EMBL" id="ACCR02000003">
    <property type="protein sequence ID" value="EFI83933.1"/>
    <property type="molecule type" value="Genomic_DNA"/>
</dbReference>
<dbReference type="InterPro" id="IPR005881">
    <property type="entry name" value="Ser_O-AcTrfase"/>
</dbReference>
<dbReference type="AlphaFoldDB" id="D7UVS5"/>
<dbReference type="Pfam" id="PF00132">
    <property type="entry name" value="Hexapep"/>
    <property type="match status" value="1"/>
</dbReference>
<dbReference type="InterPro" id="IPR011004">
    <property type="entry name" value="Trimer_LpxA-like_sf"/>
</dbReference>
<dbReference type="InterPro" id="IPR001451">
    <property type="entry name" value="Hexapep"/>
</dbReference>
<gene>
    <name evidence="13" type="primary">cysE</name>
    <name evidence="13" type="ORF">HMPREF0556_10486</name>
</gene>
<dbReference type="GO" id="GO:0009001">
    <property type="term" value="F:serine O-acetyltransferase activity"/>
    <property type="evidence" value="ECO:0007669"/>
    <property type="project" value="UniProtKB-EC"/>
</dbReference>
<evidence type="ECO:0000256" key="11">
    <source>
        <dbReference type="ARBA" id="ARBA00023315"/>
    </source>
</evidence>
<evidence type="ECO:0000256" key="8">
    <source>
        <dbReference type="ARBA" id="ARBA00022679"/>
    </source>
</evidence>
<dbReference type="EC" id="2.3.1.30" evidence="4"/>
<evidence type="ECO:0000256" key="1">
    <source>
        <dbReference type="ARBA" id="ARBA00004496"/>
    </source>
</evidence>
<evidence type="ECO:0000313" key="13">
    <source>
        <dbReference type="EMBL" id="EFI83933.1"/>
    </source>
</evidence>
<dbReference type="CDD" id="cd03354">
    <property type="entry name" value="LbH_SAT"/>
    <property type="match status" value="1"/>
</dbReference>
<dbReference type="GO" id="GO:0005737">
    <property type="term" value="C:cytoplasm"/>
    <property type="evidence" value="ECO:0007669"/>
    <property type="project" value="UniProtKB-SubCell"/>
</dbReference>
<dbReference type="STRING" id="525367.HMPREF0556_10486"/>
<keyword evidence="8 13" id="KW-0808">Transferase</keyword>
<dbReference type="FunFam" id="1.10.3130.10:FF:000003">
    <property type="entry name" value="Serine acetyltransferase"/>
    <property type="match status" value="1"/>
</dbReference>
<dbReference type="FunFam" id="2.160.10.10:FF:000007">
    <property type="entry name" value="Serine acetyltransferase"/>
    <property type="match status" value="1"/>
</dbReference>
<evidence type="ECO:0000256" key="10">
    <source>
        <dbReference type="ARBA" id="ARBA00023192"/>
    </source>
</evidence>
<dbReference type="Gene3D" id="1.10.3130.10">
    <property type="entry name" value="serine acetyltransferase, domain 1"/>
    <property type="match status" value="1"/>
</dbReference>
<evidence type="ECO:0000256" key="5">
    <source>
        <dbReference type="ARBA" id="ARBA00018522"/>
    </source>
</evidence>